<keyword evidence="4 5" id="KW-0234">DNA repair</keyword>
<dbReference type="HAMAP" id="MF_00527">
    <property type="entry name" value="3MGH"/>
    <property type="match status" value="1"/>
</dbReference>
<dbReference type="Proteomes" id="UP000192472">
    <property type="component" value="Unassembled WGS sequence"/>
</dbReference>
<evidence type="ECO:0000256" key="2">
    <source>
        <dbReference type="ARBA" id="ARBA00022763"/>
    </source>
</evidence>
<dbReference type="Pfam" id="PF02245">
    <property type="entry name" value="Pur_DNA_glyco"/>
    <property type="match status" value="1"/>
</dbReference>
<dbReference type="EMBL" id="FWYF01000001">
    <property type="protein sequence ID" value="SMD31982.1"/>
    <property type="molecule type" value="Genomic_DNA"/>
</dbReference>
<dbReference type="GO" id="GO:0006284">
    <property type="term" value="P:base-excision repair"/>
    <property type="evidence" value="ECO:0007669"/>
    <property type="project" value="InterPro"/>
</dbReference>
<dbReference type="PANTHER" id="PTHR10429:SF0">
    <property type="entry name" value="DNA-3-METHYLADENINE GLYCOSYLASE"/>
    <property type="match status" value="1"/>
</dbReference>
<evidence type="ECO:0000256" key="4">
    <source>
        <dbReference type="ARBA" id="ARBA00023204"/>
    </source>
</evidence>
<proteinExistence type="inferred from homology"/>
<dbReference type="InterPro" id="IPR003180">
    <property type="entry name" value="MPG"/>
</dbReference>
<comment type="similarity">
    <text evidence="1 5">Belongs to the DNA glycosylase MPG family.</text>
</comment>
<dbReference type="PANTHER" id="PTHR10429">
    <property type="entry name" value="DNA-3-METHYLADENINE GLYCOSYLASE"/>
    <property type="match status" value="1"/>
</dbReference>
<dbReference type="STRING" id="692418.SAMN04488029_0320"/>
<dbReference type="GO" id="GO:0003905">
    <property type="term" value="F:alkylbase DNA N-glycosylase activity"/>
    <property type="evidence" value="ECO:0007669"/>
    <property type="project" value="InterPro"/>
</dbReference>
<accession>A0A1W2G6B7</accession>
<dbReference type="GO" id="GO:0003677">
    <property type="term" value="F:DNA binding"/>
    <property type="evidence" value="ECO:0007669"/>
    <property type="project" value="InterPro"/>
</dbReference>
<dbReference type="SUPFAM" id="SSF50486">
    <property type="entry name" value="FMT C-terminal domain-like"/>
    <property type="match status" value="1"/>
</dbReference>
<keyword evidence="3 5" id="KW-0378">Hydrolase</keyword>
<name>A0A1W2G6B7_REIFA</name>
<evidence type="ECO:0000313" key="7">
    <source>
        <dbReference type="Proteomes" id="UP000192472"/>
    </source>
</evidence>
<protein>
    <recommendedName>
        <fullName evidence="5">Putative 3-methyladenine DNA glycosylase</fullName>
        <ecNumber evidence="5">3.2.2.-</ecNumber>
    </recommendedName>
</protein>
<evidence type="ECO:0000313" key="6">
    <source>
        <dbReference type="EMBL" id="SMD31982.1"/>
    </source>
</evidence>
<evidence type="ECO:0000256" key="5">
    <source>
        <dbReference type="HAMAP-Rule" id="MF_00527"/>
    </source>
</evidence>
<sequence>MIVKITGCYTFILISGLRMKKDSLNILPNGFYLRSNVVEVARDLLGKVLCTEIDGQLCKGKIIEVEAYSGSHDKACHANNGKRTPRTEVMYQQGGCAYVYLCYGIHHLFNVVTNKEGTADAVLIRALEPVKGQYIMAERLKSNNKKLTNGPGILAKSMGITTQLTGALLHESSVWIEEGEMVEDYQIIETTRVGVDYAEEDALLPWRFYVKNNPWVSKK</sequence>
<evidence type="ECO:0000256" key="1">
    <source>
        <dbReference type="ARBA" id="ARBA00009232"/>
    </source>
</evidence>
<dbReference type="InterPro" id="IPR011034">
    <property type="entry name" value="Formyl_transferase-like_C_sf"/>
</dbReference>
<dbReference type="FunFam" id="3.10.300.10:FF:000001">
    <property type="entry name" value="Putative 3-methyladenine DNA glycosylase"/>
    <property type="match status" value="1"/>
</dbReference>
<keyword evidence="2 5" id="KW-0227">DNA damage</keyword>
<organism evidence="6 7">
    <name type="scientific">Reichenbachiella faecimaris</name>
    <dbReference type="NCBI Taxonomy" id="692418"/>
    <lineage>
        <taxon>Bacteria</taxon>
        <taxon>Pseudomonadati</taxon>
        <taxon>Bacteroidota</taxon>
        <taxon>Cytophagia</taxon>
        <taxon>Cytophagales</taxon>
        <taxon>Reichenbachiellaceae</taxon>
        <taxon>Reichenbachiella</taxon>
    </lineage>
</organism>
<dbReference type="NCBIfam" id="TIGR00567">
    <property type="entry name" value="3mg"/>
    <property type="match status" value="1"/>
</dbReference>
<evidence type="ECO:0000256" key="3">
    <source>
        <dbReference type="ARBA" id="ARBA00022801"/>
    </source>
</evidence>
<dbReference type="InterPro" id="IPR036995">
    <property type="entry name" value="MPG_sf"/>
</dbReference>
<dbReference type="AlphaFoldDB" id="A0A1W2G6B7"/>
<dbReference type="Gene3D" id="3.10.300.10">
    <property type="entry name" value="Methylpurine-DNA glycosylase (MPG)"/>
    <property type="match status" value="1"/>
</dbReference>
<reference evidence="6 7" key="1">
    <citation type="submission" date="2017-04" db="EMBL/GenBank/DDBJ databases">
        <authorList>
            <person name="Afonso C.L."/>
            <person name="Miller P.J."/>
            <person name="Scott M.A."/>
            <person name="Spackman E."/>
            <person name="Goraichik I."/>
            <person name="Dimitrov K.M."/>
            <person name="Suarez D.L."/>
            <person name="Swayne D.E."/>
        </authorList>
    </citation>
    <scope>NUCLEOTIDE SEQUENCE [LARGE SCALE GENOMIC DNA]</scope>
    <source>
        <strain evidence="6 7">DSM 26133</strain>
    </source>
</reference>
<dbReference type="EC" id="3.2.2.-" evidence="5"/>
<keyword evidence="7" id="KW-1185">Reference proteome</keyword>
<gene>
    <name evidence="6" type="ORF">SAMN04488029_0320</name>
</gene>
<dbReference type="CDD" id="cd00540">
    <property type="entry name" value="AAG"/>
    <property type="match status" value="1"/>
</dbReference>